<dbReference type="RGD" id="1303090">
    <property type="gene designation" value="Rpp21"/>
</dbReference>
<reference evidence="2 3" key="1">
    <citation type="submission" date="2005-09" db="EMBL/GenBank/DDBJ databases">
        <authorList>
            <person name="Mural R.J."/>
            <person name="Li P.W."/>
            <person name="Adams M.D."/>
            <person name="Amanatides P.G."/>
            <person name="Baden-Tillson H."/>
            <person name="Barnstead M."/>
            <person name="Chin S.H."/>
            <person name="Dew I."/>
            <person name="Evans C.A."/>
            <person name="Ferriera S."/>
            <person name="Flanigan M."/>
            <person name="Fosler C."/>
            <person name="Glodek A."/>
            <person name="Gu Z."/>
            <person name="Holt R.A."/>
            <person name="Jennings D."/>
            <person name="Kraft C.L."/>
            <person name="Lu F."/>
            <person name="Nguyen T."/>
            <person name="Nusskern D.R."/>
            <person name="Pfannkoch C.M."/>
            <person name="Sitter C."/>
            <person name="Sutton G.G."/>
            <person name="Venter J.C."/>
            <person name="Wang Z."/>
            <person name="Woodage T."/>
            <person name="Zheng X.H."/>
            <person name="Zhong F."/>
        </authorList>
    </citation>
    <scope>NUCLEOTIDE SEQUENCE [LARGE SCALE GENOMIC DNA]</scope>
    <source>
        <strain>BN</strain>
        <strain evidence="3">Sprague-Dawley</strain>
    </source>
</reference>
<evidence type="ECO:0000313" key="4">
    <source>
        <dbReference type="RGD" id="1303090"/>
    </source>
</evidence>
<protein>
    <submittedName>
        <fullName evidence="2">Ribonuclease P 21 subunit (Human), isoform CRA_a</fullName>
    </submittedName>
</protein>
<gene>
    <name evidence="2 4" type="primary">Rpp21</name>
    <name evidence="2" type="ORF">rCG_58581</name>
</gene>
<dbReference type="AlphaFoldDB" id="A6KRA1"/>
<sequence length="30" mass="3317">MTPSISSGVTGLKPSWKIRRISNRQSPCQT</sequence>
<dbReference type="EMBL" id="CH474093">
    <property type="protein sequence ID" value="EDL84588.1"/>
    <property type="molecule type" value="Genomic_DNA"/>
</dbReference>
<feature type="region of interest" description="Disordered" evidence="1">
    <location>
        <begin position="1"/>
        <end position="30"/>
    </location>
</feature>
<accession>A6KRA1</accession>
<dbReference type="Proteomes" id="UP000234681">
    <property type="component" value="Chromosome 20"/>
</dbReference>
<organism evidence="2 3">
    <name type="scientific">Rattus norvegicus</name>
    <name type="common">Rat</name>
    <dbReference type="NCBI Taxonomy" id="10116"/>
    <lineage>
        <taxon>Eukaryota</taxon>
        <taxon>Metazoa</taxon>
        <taxon>Chordata</taxon>
        <taxon>Craniata</taxon>
        <taxon>Vertebrata</taxon>
        <taxon>Euteleostomi</taxon>
        <taxon>Mammalia</taxon>
        <taxon>Eutheria</taxon>
        <taxon>Euarchontoglires</taxon>
        <taxon>Glires</taxon>
        <taxon>Rodentia</taxon>
        <taxon>Myomorpha</taxon>
        <taxon>Muroidea</taxon>
        <taxon>Muridae</taxon>
        <taxon>Murinae</taxon>
        <taxon>Rattus</taxon>
    </lineage>
</organism>
<evidence type="ECO:0000313" key="3">
    <source>
        <dbReference type="Proteomes" id="UP000234681"/>
    </source>
</evidence>
<proteinExistence type="predicted"/>
<evidence type="ECO:0000313" key="2">
    <source>
        <dbReference type="EMBL" id="EDL84588.1"/>
    </source>
</evidence>
<name>A6KRA1_RAT</name>
<evidence type="ECO:0000256" key="1">
    <source>
        <dbReference type="SAM" id="MobiDB-lite"/>
    </source>
</evidence>
<dbReference type="AGR" id="RGD:1303090"/>